<dbReference type="Gene3D" id="3.40.50.300">
    <property type="entry name" value="P-loop containing nucleotide triphosphate hydrolases"/>
    <property type="match status" value="1"/>
</dbReference>
<dbReference type="PROSITE" id="PS50893">
    <property type="entry name" value="ABC_TRANSPORTER_2"/>
    <property type="match status" value="1"/>
</dbReference>
<evidence type="ECO:0000256" key="2">
    <source>
        <dbReference type="ARBA" id="ARBA00022741"/>
    </source>
</evidence>
<keyword evidence="3 5" id="KW-0067">ATP-binding</keyword>
<keyword evidence="1" id="KW-0813">Transport</keyword>
<dbReference type="SUPFAM" id="SSF50331">
    <property type="entry name" value="MOP-like"/>
    <property type="match status" value="1"/>
</dbReference>
<dbReference type="SUPFAM" id="SSF52540">
    <property type="entry name" value="P-loop containing nucleoside triphosphate hydrolases"/>
    <property type="match status" value="1"/>
</dbReference>
<dbReference type="InterPro" id="IPR003439">
    <property type="entry name" value="ABC_transporter-like_ATP-bd"/>
</dbReference>
<dbReference type="InterPro" id="IPR050093">
    <property type="entry name" value="ABC_SmlMolc_Importer"/>
</dbReference>
<sequence length="327" mass="36090">MNLLEVDGVCVEEAGKTILQRISFKQQEFQKIAVAGETGSGKSTLLKVVAGLAQPSEGSVVFDGEKVIGPVDKLVPGHPGIAYLSQHFELPHSLRVEQVLRYANALSAEEAGFLYEICRVEHLLDRKTNQLSGGERQRIALARMLSTAPRLLLLDEPYSNLDTAHKNILKSVIRDISDELEITCTLISHDPHDTLSWADELLVLQEGRLVQQGTPQQIYRHPANMYTAALFGSYNLLSTAGTAALAALHNLHPNGKSVLVRPEKVKLETNGNKALAGKVKSIGYFGSFYELEVQLPDDLVKVRLAEPRHQPCDPVHISVAQEDMWFM</sequence>
<dbReference type="PROSITE" id="PS00211">
    <property type="entry name" value="ABC_TRANSPORTER_1"/>
    <property type="match status" value="1"/>
</dbReference>
<dbReference type="GO" id="GO:0043190">
    <property type="term" value="C:ATP-binding cassette (ABC) transporter complex"/>
    <property type="evidence" value="ECO:0007669"/>
    <property type="project" value="InterPro"/>
</dbReference>
<evidence type="ECO:0000313" key="6">
    <source>
        <dbReference type="Proteomes" id="UP000316727"/>
    </source>
</evidence>
<dbReference type="InterPro" id="IPR003593">
    <property type="entry name" value="AAA+_ATPase"/>
</dbReference>
<dbReference type="InterPro" id="IPR027417">
    <property type="entry name" value="P-loop_NTPase"/>
</dbReference>
<organism evidence="5 6">
    <name type="scientific">Pontibacter mangrovi</name>
    <dbReference type="NCBI Taxonomy" id="2589816"/>
    <lineage>
        <taxon>Bacteria</taxon>
        <taxon>Pseudomonadati</taxon>
        <taxon>Bacteroidota</taxon>
        <taxon>Cytophagia</taxon>
        <taxon>Cytophagales</taxon>
        <taxon>Hymenobacteraceae</taxon>
        <taxon>Pontibacter</taxon>
    </lineage>
</organism>
<dbReference type="SMART" id="SM00382">
    <property type="entry name" value="AAA"/>
    <property type="match status" value="1"/>
</dbReference>
<evidence type="ECO:0000313" key="5">
    <source>
        <dbReference type="EMBL" id="TPE42155.1"/>
    </source>
</evidence>
<keyword evidence="2" id="KW-0547">Nucleotide-binding</keyword>
<comment type="caution">
    <text evidence="5">The sequence shown here is derived from an EMBL/GenBank/DDBJ whole genome shotgun (WGS) entry which is preliminary data.</text>
</comment>
<dbReference type="GO" id="GO:0016887">
    <property type="term" value="F:ATP hydrolysis activity"/>
    <property type="evidence" value="ECO:0007669"/>
    <property type="project" value="InterPro"/>
</dbReference>
<dbReference type="Pfam" id="PF08402">
    <property type="entry name" value="TOBE_2"/>
    <property type="match status" value="1"/>
</dbReference>
<dbReference type="PANTHER" id="PTHR42781:SF4">
    <property type="entry name" value="SPERMIDINE_PUTRESCINE IMPORT ATP-BINDING PROTEIN POTA"/>
    <property type="match status" value="1"/>
</dbReference>
<dbReference type="OrthoDB" id="9802264at2"/>
<dbReference type="EMBL" id="VFRQ01000014">
    <property type="protein sequence ID" value="TPE42155.1"/>
    <property type="molecule type" value="Genomic_DNA"/>
</dbReference>
<name>A0A501W0L9_9BACT</name>
<dbReference type="PANTHER" id="PTHR42781">
    <property type="entry name" value="SPERMIDINE/PUTRESCINE IMPORT ATP-BINDING PROTEIN POTA"/>
    <property type="match status" value="1"/>
</dbReference>
<feature type="domain" description="ABC transporter" evidence="4">
    <location>
        <begin position="4"/>
        <end position="231"/>
    </location>
</feature>
<dbReference type="Proteomes" id="UP000316727">
    <property type="component" value="Unassembled WGS sequence"/>
</dbReference>
<gene>
    <name evidence="5" type="ORF">FJM65_18920</name>
</gene>
<dbReference type="RefSeq" id="WP_140623657.1">
    <property type="nucleotide sequence ID" value="NZ_VFRQ01000014.1"/>
</dbReference>
<dbReference type="InterPro" id="IPR013611">
    <property type="entry name" value="Transp-assoc_OB_typ2"/>
</dbReference>
<proteinExistence type="predicted"/>
<dbReference type="Pfam" id="PF00005">
    <property type="entry name" value="ABC_tran"/>
    <property type="match status" value="1"/>
</dbReference>
<protein>
    <submittedName>
        <fullName evidence="5">ABC transporter ATP-binding protein</fullName>
    </submittedName>
</protein>
<evidence type="ECO:0000259" key="4">
    <source>
        <dbReference type="PROSITE" id="PS50893"/>
    </source>
</evidence>
<accession>A0A501W0L9</accession>
<dbReference type="InterPro" id="IPR008995">
    <property type="entry name" value="Mo/tungstate-bd_C_term_dom"/>
</dbReference>
<evidence type="ECO:0000256" key="1">
    <source>
        <dbReference type="ARBA" id="ARBA00022448"/>
    </source>
</evidence>
<dbReference type="InterPro" id="IPR017871">
    <property type="entry name" value="ABC_transporter-like_CS"/>
</dbReference>
<dbReference type="AlphaFoldDB" id="A0A501W0L9"/>
<dbReference type="GO" id="GO:0005524">
    <property type="term" value="F:ATP binding"/>
    <property type="evidence" value="ECO:0007669"/>
    <property type="project" value="UniProtKB-KW"/>
</dbReference>
<keyword evidence="6" id="KW-1185">Reference proteome</keyword>
<dbReference type="GO" id="GO:0022857">
    <property type="term" value="F:transmembrane transporter activity"/>
    <property type="evidence" value="ECO:0007669"/>
    <property type="project" value="InterPro"/>
</dbReference>
<evidence type="ECO:0000256" key="3">
    <source>
        <dbReference type="ARBA" id="ARBA00022840"/>
    </source>
</evidence>
<reference evidence="5 6" key="1">
    <citation type="submission" date="2019-06" db="EMBL/GenBank/DDBJ databases">
        <title>A novel bacterium of genus Pontibacter, isolated from marine sediment.</title>
        <authorList>
            <person name="Huang H."/>
            <person name="Mo K."/>
            <person name="Hu Y."/>
        </authorList>
    </citation>
    <scope>NUCLEOTIDE SEQUENCE [LARGE SCALE GENOMIC DNA]</scope>
    <source>
        <strain evidence="5 6">HB172049</strain>
    </source>
</reference>